<dbReference type="PANTHER" id="PTHR23086:SF46">
    <property type="entry name" value="PHOSPHATIDYLINOSITOL 4-PHOSPHATE 5-KINASE-LIKE PROTEIN 1"/>
    <property type="match status" value="1"/>
</dbReference>
<keyword evidence="1" id="KW-0418">Kinase</keyword>
<dbReference type="GO" id="GO:0016308">
    <property type="term" value="F:1-phosphatidylinositol-4-phosphate 5-kinase activity"/>
    <property type="evidence" value="ECO:0007669"/>
    <property type="project" value="TreeGrafter"/>
</dbReference>
<dbReference type="PANTHER" id="PTHR23086">
    <property type="entry name" value="PHOSPHATIDYLINOSITOL-4-PHOSPHATE 5-KINASE"/>
    <property type="match status" value="1"/>
</dbReference>
<organism evidence="4 5">
    <name type="scientific">Dissostichus mawsoni</name>
    <name type="common">Antarctic cod</name>
    <dbReference type="NCBI Taxonomy" id="36200"/>
    <lineage>
        <taxon>Eukaryota</taxon>
        <taxon>Metazoa</taxon>
        <taxon>Chordata</taxon>
        <taxon>Craniata</taxon>
        <taxon>Vertebrata</taxon>
        <taxon>Euteleostomi</taxon>
        <taxon>Actinopterygii</taxon>
        <taxon>Neopterygii</taxon>
        <taxon>Teleostei</taxon>
        <taxon>Neoteleostei</taxon>
        <taxon>Acanthomorphata</taxon>
        <taxon>Eupercaria</taxon>
        <taxon>Perciformes</taxon>
        <taxon>Notothenioidei</taxon>
        <taxon>Nototheniidae</taxon>
        <taxon>Dissostichus</taxon>
    </lineage>
</organism>
<dbReference type="InterPro" id="IPR027484">
    <property type="entry name" value="PInositol-4-P-5-kinase_N"/>
</dbReference>
<comment type="caution">
    <text evidence="4">The sequence shown here is derived from an EMBL/GenBank/DDBJ whole genome shotgun (WGS) entry which is preliminary data.</text>
</comment>
<dbReference type="Proteomes" id="UP000518266">
    <property type="component" value="Unassembled WGS sequence"/>
</dbReference>
<dbReference type="InterPro" id="IPR027483">
    <property type="entry name" value="PInositol-4-P-4/5-kinase_C_sf"/>
</dbReference>
<dbReference type="Gene3D" id="3.30.810.10">
    <property type="entry name" value="2-Layer Sandwich"/>
    <property type="match status" value="2"/>
</dbReference>
<dbReference type="GO" id="GO:0046854">
    <property type="term" value="P:phosphatidylinositol phosphate biosynthetic process"/>
    <property type="evidence" value="ECO:0007669"/>
    <property type="project" value="TreeGrafter"/>
</dbReference>
<dbReference type="Gene3D" id="3.30.800.10">
    <property type="entry name" value="Phosphatidylinositol Phosphate Kinase II Beta"/>
    <property type="match status" value="1"/>
</dbReference>
<feature type="domain" description="PIPK" evidence="3">
    <location>
        <begin position="14"/>
        <end position="632"/>
    </location>
</feature>
<feature type="compositionally biased region" description="Basic residues" evidence="2">
    <location>
        <begin position="13"/>
        <end position="22"/>
    </location>
</feature>
<sequence>MEMSAADGGLGRSAHRQRSGTVKRKRWGGLRQQWKLLGLFEIDEQHEFYSLTCMMKEGLAAASQSTIDNAPRDFTMETFAGPVFSLLRGALGVSEQEYQQSLSSGSCYLQFISNSKSKADFFLTNDKRFFLKTQNKREIKFLLSNLKIYMEHLKRFPHSLLVKFLGVHRIKIPHRRKKYFIVMQSVFYPDDRINARYDIKGCEVSRWTEPAPEGSHIIVVLKDLNFEGQYISLERQRAWLLQQVEIDTHFLRRLNVLDYSLLLAHQPLHHDERHQSLSFASLIMRAKKGNSRGDSRGDWRRDSRGDLRGDSRGNSRGDSRGDWRRNLRGNSRRDSRGDLRGDLRGNSRGDSRGDWRRNLRGNSRRDSRGDLRGDSSGNSRRDSRGDSRGTREGNREKTREGTREETRERRDLSRDWRRDLSRDWRRDLRWDSKGDLRRDLKGDLRRDLRENLKRDLRGDSRGNLMRIDMVIALTHTPLPLLTFSSRSVNPGSSPIHPGISAVPGEVPEDGSTLLLSETDDNYFRQSQEGVASSGGSLQTCPEHAGPGSDTAELPEFKAQNRRLLPNLKNPLHVIDGPERRYFIGIIDIFTVYSFRKRLEHWWKRLRHPGRSFSTVSPEAYCVRLCHWVQDHTK</sequence>
<evidence type="ECO:0000256" key="2">
    <source>
        <dbReference type="SAM" id="MobiDB-lite"/>
    </source>
</evidence>
<keyword evidence="5" id="KW-1185">Reference proteome</keyword>
<keyword evidence="1" id="KW-0547">Nucleotide-binding</keyword>
<name>A0A7J5YKD7_DISMA</name>
<dbReference type="AlphaFoldDB" id="A0A7J5YKD7"/>
<dbReference type="OrthoDB" id="20783at2759"/>
<feature type="region of interest" description="Disordered" evidence="2">
    <location>
        <begin position="528"/>
        <end position="551"/>
    </location>
</feature>
<feature type="region of interest" description="Disordered" evidence="2">
    <location>
        <begin position="1"/>
        <end position="22"/>
    </location>
</feature>
<dbReference type="Pfam" id="PF01504">
    <property type="entry name" value="PIP5K"/>
    <property type="match status" value="1"/>
</dbReference>
<keyword evidence="1" id="KW-0067">ATP-binding</keyword>
<dbReference type="EMBL" id="JAAKFY010000012">
    <property type="protein sequence ID" value="KAF3849421.1"/>
    <property type="molecule type" value="Genomic_DNA"/>
</dbReference>
<proteinExistence type="predicted"/>
<gene>
    <name evidence="4" type="ORF">F7725_015918</name>
</gene>
<evidence type="ECO:0000256" key="1">
    <source>
        <dbReference type="PROSITE-ProRule" id="PRU00781"/>
    </source>
</evidence>
<feature type="compositionally biased region" description="Basic and acidic residues" evidence="2">
    <location>
        <begin position="291"/>
        <end position="411"/>
    </location>
</feature>
<reference evidence="4 5" key="1">
    <citation type="submission" date="2020-03" db="EMBL/GenBank/DDBJ databases">
        <title>Dissostichus mawsoni Genome sequencing and assembly.</title>
        <authorList>
            <person name="Park H."/>
        </authorList>
    </citation>
    <scope>NUCLEOTIDE SEQUENCE [LARGE SCALE GENOMIC DNA]</scope>
    <source>
        <strain evidence="4">DM0001</strain>
        <tissue evidence="4">Muscle</tissue>
    </source>
</reference>
<feature type="region of interest" description="Disordered" evidence="2">
    <location>
        <begin position="288"/>
        <end position="411"/>
    </location>
</feature>
<dbReference type="GO" id="GO:0005886">
    <property type="term" value="C:plasma membrane"/>
    <property type="evidence" value="ECO:0007669"/>
    <property type="project" value="TreeGrafter"/>
</dbReference>
<evidence type="ECO:0000259" key="3">
    <source>
        <dbReference type="PROSITE" id="PS51455"/>
    </source>
</evidence>
<protein>
    <recommendedName>
        <fullName evidence="3">PIPK domain-containing protein</fullName>
    </recommendedName>
</protein>
<dbReference type="GO" id="GO:0005524">
    <property type="term" value="F:ATP binding"/>
    <property type="evidence" value="ECO:0007669"/>
    <property type="project" value="UniProtKB-UniRule"/>
</dbReference>
<dbReference type="InterPro" id="IPR002498">
    <property type="entry name" value="PInositol-4-P-4/5-kinase_core"/>
</dbReference>
<evidence type="ECO:0000313" key="4">
    <source>
        <dbReference type="EMBL" id="KAF3849421.1"/>
    </source>
</evidence>
<evidence type="ECO:0000313" key="5">
    <source>
        <dbReference type="Proteomes" id="UP000518266"/>
    </source>
</evidence>
<feature type="compositionally biased region" description="Polar residues" evidence="2">
    <location>
        <begin position="528"/>
        <end position="539"/>
    </location>
</feature>
<accession>A0A7J5YKD7</accession>
<dbReference type="PROSITE" id="PS51455">
    <property type="entry name" value="PIPK"/>
    <property type="match status" value="1"/>
</dbReference>
<dbReference type="SMART" id="SM00330">
    <property type="entry name" value="PIPKc"/>
    <property type="match status" value="1"/>
</dbReference>
<keyword evidence="1" id="KW-0808">Transferase</keyword>
<dbReference type="InterPro" id="IPR023610">
    <property type="entry name" value="PInositol-4/5-P-5/4-kinase"/>
</dbReference>
<dbReference type="SUPFAM" id="SSF56104">
    <property type="entry name" value="SAICAR synthase-like"/>
    <property type="match status" value="2"/>
</dbReference>